<dbReference type="Pfam" id="PF00126">
    <property type="entry name" value="HTH_1"/>
    <property type="match status" value="1"/>
</dbReference>
<evidence type="ECO:0000256" key="3">
    <source>
        <dbReference type="ARBA" id="ARBA00023125"/>
    </source>
</evidence>
<organism evidence="6 7">
    <name type="scientific">Burkholderia plantarii</name>
    <dbReference type="NCBI Taxonomy" id="41899"/>
    <lineage>
        <taxon>Bacteria</taxon>
        <taxon>Pseudomonadati</taxon>
        <taxon>Pseudomonadota</taxon>
        <taxon>Betaproteobacteria</taxon>
        <taxon>Burkholderiales</taxon>
        <taxon>Burkholderiaceae</taxon>
        <taxon>Burkholderia</taxon>
    </lineage>
</organism>
<keyword evidence="2" id="KW-0805">Transcription regulation</keyword>
<keyword evidence="3" id="KW-0238">DNA-binding</keyword>
<evidence type="ECO:0000313" key="7">
    <source>
        <dbReference type="Proteomes" id="UP000031838"/>
    </source>
</evidence>
<dbReference type="HOGENOM" id="CLU_039613_16_1_4"/>
<dbReference type="SUPFAM" id="SSF46785">
    <property type="entry name" value="Winged helix' DNA-binding domain"/>
    <property type="match status" value="1"/>
</dbReference>
<evidence type="ECO:0000313" key="6">
    <source>
        <dbReference type="EMBL" id="AJK47051.1"/>
    </source>
</evidence>
<keyword evidence="4" id="KW-0804">Transcription</keyword>
<dbReference type="PROSITE" id="PS50931">
    <property type="entry name" value="HTH_LYSR"/>
    <property type="match status" value="1"/>
</dbReference>
<dbReference type="PANTHER" id="PTHR30537:SF1">
    <property type="entry name" value="HTH-TYPE TRANSCRIPTIONAL REGULATOR PGRR"/>
    <property type="match status" value="1"/>
</dbReference>
<dbReference type="GO" id="GO:0003700">
    <property type="term" value="F:DNA-binding transcription factor activity"/>
    <property type="evidence" value="ECO:0007669"/>
    <property type="project" value="InterPro"/>
</dbReference>
<feature type="domain" description="HTH lysR-type" evidence="5">
    <location>
        <begin position="25"/>
        <end position="82"/>
    </location>
</feature>
<dbReference type="SUPFAM" id="SSF53850">
    <property type="entry name" value="Periplasmic binding protein-like II"/>
    <property type="match status" value="1"/>
</dbReference>
<dbReference type="Gene3D" id="1.10.10.10">
    <property type="entry name" value="Winged helix-like DNA-binding domain superfamily/Winged helix DNA-binding domain"/>
    <property type="match status" value="1"/>
</dbReference>
<evidence type="ECO:0000256" key="2">
    <source>
        <dbReference type="ARBA" id="ARBA00023015"/>
    </source>
</evidence>
<protein>
    <submittedName>
        <fullName evidence="6">Transcriptional regulator, LysR family</fullName>
    </submittedName>
</protein>
<dbReference type="InterPro" id="IPR005119">
    <property type="entry name" value="LysR_subst-bd"/>
</dbReference>
<comment type="similarity">
    <text evidence="1">Belongs to the LysR transcriptional regulatory family.</text>
</comment>
<reference evidence="6 7" key="2">
    <citation type="journal article" date="2016" name="Appl. Microbiol. Biotechnol.">
        <title>Mutations improving production and secretion of extracellular lipase by Burkholderia glumae PG1.</title>
        <authorList>
            <person name="Knapp A."/>
            <person name="Voget S."/>
            <person name="Gao R."/>
            <person name="Zaburannyi N."/>
            <person name="Krysciak D."/>
            <person name="Breuer M."/>
            <person name="Hauer B."/>
            <person name="Streit W.R."/>
            <person name="Muller R."/>
            <person name="Daniel R."/>
            <person name="Jaeger K.E."/>
        </authorList>
    </citation>
    <scope>NUCLEOTIDE SEQUENCE [LARGE SCALE GENOMIC DNA]</scope>
    <source>
        <strain evidence="6 7">PG1</strain>
    </source>
</reference>
<dbReference type="CDD" id="cd08474">
    <property type="entry name" value="PBP2_CrgA_like_5"/>
    <property type="match status" value="1"/>
</dbReference>
<gene>
    <name evidence="6" type="ORF">BGL_1c25620</name>
</gene>
<dbReference type="KEGG" id="bgp:BGL_1c25620"/>
<dbReference type="InterPro" id="IPR058163">
    <property type="entry name" value="LysR-type_TF_proteobact-type"/>
</dbReference>
<dbReference type="FunFam" id="1.10.10.10:FF:000001">
    <property type="entry name" value="LysR family transcriptional regulator"/>
    <property type="match status" value="1"/>
</dbReference>
<dbReference type="Proteomes" id="UP000031838">
    <property type="component" value="Chromosome 1"/>
</dbReference>
<dbReference type="Pfam" id="PF03466">
    <property type="entry name" value="LysR_substrate"/>
    <property type="match status" value="1"/>
</dbReference>
<sequence>MIGRRSRYSADDLVKNPHQFPMSKPTLADLGAFSAVAAHRSFRRAADALGVSRSSLSHAVLALEQRLGVRLLNRTTRSVAPTEAGEALLARLTPVLRGLDEALDAVAEARGEPSGTLRINANENAARLLMKAVVPRFLARFPGMALDLVADGRFVDIVEQGFDAGVRLGEAIPRDMVAVRIGDDLRFVVVAAPSYLAARGAPVTPEDLPLHACIRQRLPSGKRYRWEFQKRGQEMAIDVPGVLTLDHNGLMVEAAADGLGLAYVPEPSARAALDDGRLVTVLDDWCPLIPGLHLYYPGHRHVPAGLRAFIDVLREVNGEAAGKLAGTSA</sequence>
<evidence type="ECO:0000256" key="4">
    <source>
        <dbReference type="ARBA" id="ARBA00023163"/>
    </source>
</evidence>
<dbReference type="InterPro" id="IPR000847">
    <property type="entry name" value="LysR_HTH_N"/>
</dbReference>
<dbReference type="PANTHER" id="PTHR30537">
    <property type="entry name" value="HTH-TYPE TRANSCRIPTIONAL REGULATOR"/>
    <property type="match status" value="1"/>
</dbReference>
<dbReference type="GO" id="GO:0043565">
    <property type="term" value="F:sequence-specific DNA binding"/>
    <property type="evidence" value="ECO:0007669"/>
    <property type="project" value="TreeGrafter"/>
</dbReference>
<dbReference type="AlphaFoldDB" id="A0A0B6S493"/>
<keyword evidence="7" id="KW-1185">Reference proteome</keyword>
<dbReference type="Gene3D" id="3.40.190.290">
    <property type="match status" value="1"/>
</dbReference>
<proteinExistence type="inferred from homology"/>
<accession>A0A0B6S493</accession>
<reference evidence="7" key="1">
    <citation type="submission" date="2011-03" db="EMBL/GenBank/DDBJ databases">
        <authorList>
            <person name="Voget S."/>
            <person name="Streit W.R."/>
            <person name="Jaeger K.E."/>
            <person name="Daniel R."/>
        </authorList>
    </citation>
    <scope>NUCLEOTIDE SEQUENCE [LARGE SCALE GENOMIC DNA]</scope>
    <source>
        <strain evidence="7">PG1</strain>
    </source>
</reference>
<dbReference type="GO" id="GO:0006351">
    <property type="term" value="P:DNA-templated transcription"/>
    <property type="evidence" value="ECO:0007669"/>
    <property type="project" value="TreeGrafter"/>
</dbReference>
<name>A0A0B6S493_BURPL</name>
<dbReference type="EMBL" id="CP002580">
    <property type="protein sequence ID" value="AJK47051.1"/>
    <property type="molecule type" value="Genomic_DNA"/>
</dbReference>
<dbReference type="InterPro" id="IPR036388">
    <property type="entry name" value="WH-like_DNA-bd_sf"/>
</dbReference>
<evidence type="ECO:0000259" key="5">
    <source>
        <dbReference type="PROSITE" id="PS50931"/>
    </source>
</evidence>
<evidence type="ECO:0000256" key="1">
    <source>
        <dbReference type="ARBA" id="ARBA00009437"/>
    </source>
</evidence>
<dbReference type="InterPro" id="IPR036390">
    <property type="entry name" value="WH_DNA-bd_sf"/>
</dbReference>